<dbReference type="NCBIfam" id="TIGR02228">
    <property type="entry name" value="sigpep_I_arch"/>
    <property type="match status" value="1"/>
</dbReference>
<keyword evidence="9" id="KW-1133">Transmembrane helix</keyword>
<dbReference type="CDD" id="cd06530">
    <property type="entry name" value="S26_SPase_I"/>
    <property type="match status" value="1"/>
</dbReference>
<sequence length="160" mass="18268">MISLTMIVSSALTIWRILMIITYSDSPIVVVLSGSMEPLYYRGDILTLYNREEKIYTGDVVVYKNGDQEIPIVHRVIAIQEKDGEDYYILTKGDNNLSDDRGLYQNRKIWLHKKDILGKIKGYCPYLGIVTIILNDYPMVKYVTLGLMGLFVLIAKDPQG</sequence>
<dbReference type="FunCoup" id="G0QTW5">
    <property type="interactions" value="374"/>
</dbReference>
<evidence type="ECO:0000256" key="1">
    <source>
        <dbReference type="ARBA" id="ARBA00000677"/>
    </source>
</evidence>
<evidence type="ECO:0000256" key="8">
    <source>
        <dbReference type="ARBA" id="ARBA00022801"/>
    </source>
</evidence>
<dbReference type="PROSITE" id="PS00761">
    <property type="entry name" value="SPASE_I_3"/>
    <property type="match status" value="1"/>
</dbReference>
<evidence type="ECO:0000256" key="7">
    <source>
        <dbReference type="ARBA" id="ARBA00022692"/>
    </source>
</evidence>
<evidence type="ECO:0000256" key="4">
    <source>
        <dbReference type="ARBA" id="ARBA00013208"/>
    </source>
</evidence>
<keyword evidence="7" id="KW-0812">Transmembrane</keyword>
<evidence type="ECO:0000256" key="9">
    <source>
        <dbReference type="ARBA" id="ARBA00022989"/>
    </source>
</evidence>
<keyword evidence="10" id="KW-0472">Membrane</keyword>
<reference evidence="12 13" key="1">
    <citation type="submission" date="2011-07" db="EMBL/GenBank/DDBJ databases">
        <authorList>
            <person name="Coyne R."/>
            <person name="Brami D."/>
            <person name="Johnson J."/>
            <person name="Hostetler J."/>
            <person name="Hannick L."/>
            <person name="Clark T."/>
            <person name="Cassidy-Hanley D."/>
            <person name="Inman J."/>
        </authorList>
    </citation>
    <scope>NUCLEOTIDE SEQUENCE [LARGE SCALE GENOMIC DNA]</scope>
    <source>
        <strain evidence="12 13">G5</strain>
    </source>
</reference>
<dbReference type="MEROPS" id="S26.010"/>
<gene>
    <name evidence="12" type="ORF">IMG5_112510</name>
</gene>
<accession>G0QTW5</accession>
<dbReference type="InterPro" id="IPR036286">
    <property type="entry name" value="LexA/Signal_pep-like_sf"/>
</dbReference>
<dbReference type="EMBL" id="GL983882">
    <property type="protein sequence ID" value="EGR31324.1"/>
    <property type="molecule type" value="Genomic_DNA"/>
</dbReference>
<dbReference type="GO" id="GO:0005787">
    <property type="term" value="C:signal peptidase complex"/>
    <property type="evidence" value="ECO:0007669"/>
    <property type="project" value="TreeGrafter"/>
</dbReference>
<dbReference type="PRINTS" id="PR00728">
    <property type="entry name" value="SIGNALPTASE"/>
</dbReference>
<evidence type="ECO:0000256" key="2">
    <source>
        <dbReference type="ARBA" id="ARBA00004648"/>
    </source>
</evidence>
<evidence type="ECO:0000256" key="11">
    <source>
        <dbReference type="ARBA" id="ARBA00045533"/>
    </source>
</evidence>
<dbReference type="AlphaFoldDB" id="G0QTW5"/>
<comment type="function">
    <text evidence="11">Catalytic component of the signal peptidase complex (SPC) which catalyzes the cleavage of N-terminal signal sequences from nascent proteins as they are translocated into the lumen of the endoplasmic reticulum. Specifically cleaves N-terminal signal peptides that contain a hydrophobic alpha-helix (h-region) shorter than 18-20 amino acids.</text>
</comment>
<comment type="similarity">
    <text evidence="3">Belongs to the peptidase S26B family.</text>
</comment>
<keyword evidence="8 12" id="KW-0378">Hydrolase</keyword>
<dbReference type="GO" id="GO:0009003">
    <property type="term" value="F:signal peptidase activity"/>
    <property type="evidence" value="ECO:0007669"/>
    <property type="project" value="UniProtKB-EC"/>
</dbReference>
<evidence type="ECO:0000313" key="13">
    <source>
        <dbReference type="Proteomes" id="UP000008983"/>
    </source>
</evidence>
<dbReference type="InterPro" id="IPR019758">
    <property type="entry name" value="Pept_S26A_signal_pept_1_CS"/>
</dbReference>
<dbReference type="EC" id="3.4.21.89" evidence="4"/>
<organism evidence="12 13">
    <name type="scientific">Ichthyophthirius multifiliis</name>
    <name type="common">White spot disease agent</name>
    <name type="synonym">Ich</name>
    <dbReference type="NCBI Taxonomy" id="5932"/>
    <lineage>
        <taxon>Eukaryota</taxon>
        <taxon>Sar</taxon>
        <taxon>Alveolata</taxon>
        <taxon>Ciliophora</taxon>
        <taxon>Intramacronucleata</taxon>
        <taxon>Oligohymenophorea</taxon>
        <taxon>Hymenostomatida</taxon>
        <taxon>Ophryoglenina</taxon>
        <taxon>Ichthyophthirius</taxon>
    </lineage>
</organism>
<comment type="catalytic activity">
    <reaction evidence="1">
        <text>Cleavage of hydrophobic, N-terminal signal or leader sequences from secreted and periplasmic proteins.</text>
        <dbReference type="EC" id="3.4.21.89"/>
    </reaction>
</comment>
<dbReference type="InterPro" id="IPR019533">
    <property type="entry name" value="Peptidase_S26"/>
</dbReference>
<dbReference type="InterPro" id="IPR001733">
    <property type="entry name" value="Peptidase_S26B"/>
</dbReference>
<dbReference type="RefSeq" id="XP_004034810.1">
    <property type="nucleotide sequence ID" value="XM_004034762.1"/>
</dbReference>
<evidence type="ECO:0000256" key="5">
    <source>
        <dbReference type="ARBA" id="ARBA00019685"/>
    </source>
</evidence>
<dbReference type="Proteomes" id="UP000008983">
    <property type="component" value="Unassembled WGS sequence"/>
</dbReference>
<keyword evidence="13" id="KW-1185">Reference proteome</keyword>
<dbReference type="PANTHER" id="PTHR10806:SF6">
    <property type="entry name" value="SIGNAL PEPTIDASE COMPLEX CATALYTIC SUBUNIT SEC11"/>
    <property type="match status" value="1"/>
</dbReference>
<dbReference type="STRING" id="857967.G0QTW5"/>
<dbReference type="InParanoid" id="G0QTW5"/>
<dbReference type="PANTHER" id="PTHR10806">
    <property type="entry name" value="SIGNAL PEPTIDASE COMPLEX CATALYTIC SUBUNIT SEC11"/>
    <property type="match status" value="1"/>
</dbReference>
<dbReference type="GeneID" id="14907461"/>
<protein>
    <recommendedName>
        <fullName evidence="5">Signal peptidase complex catalytic subunit SEC11</fullName>
        <ecNumber evidence="4">3.4.21.89</ecNumber>
    </recommendedName>
    <alternativeName>
        <fullName evidence="6">Signal peptidase complex catalytic subunit sec11</fullName>
    </alternativeName>
</protein>
<dbReference type="eggNOG" id="KOG3342">
    <property type="taxonomic scope" value="Eukaryota"/>
</dbReference>
<dbReference type="GO" id="GO:0006465">
    <property type="term" value="P:signal peptide processing"/>
    <property type="evidence" value="ECO:0007669"/>
    <property type="project" value="InterPro"/>
</dbReference>
<comment type="subcellular location">
    <subcellularLocation>
        <location evidence="2">Endoplasmic reticulum membrane</location>
        <topology evidence="2">Single-pass type II membrane protein</topology>
    </subcellularLocation>
</comment>
<dbReference type="GO" id="GO:0004252">
    <property type="term" value="F:serine-type endopeptidase activity"/>
    <property type="evidence" value="ECO:0007669"/>
    <property type="project" value="InterPro"/>
</dbReference>
<name>G0QTW5_ICHMU</name>
<proteinExistence type="inferred from homology"/>
<dbReference type="Gene3D" id="2.10.109.10">
    <property type="entry name" value="Umud Fragment, subunit A"/>
    <property type="match status" value="1"/>
</dbReference>
<evidence type="ECO:0000256" key="10">
    <source>
        <dbReference type="ARBA" id="ARBA00023136"/>
    </source>
</evidence>
<evidence type="ECO:0000256" key="3">
    <source>
        <dbReference type="ARBA" id="ARBA00011035"/>
    </source>
</evidence>
<evidence type="ECO:0000313" key="12">
    <source>
        <dbReference type="EMBL" id="EGR31324.1"/>
    </source>
</evidence>
<dbReference type="OrthoDB" id="10257561at2759"/>
<dbReference type="SUPFAM" id="SSF51306">
    <property type="entry name" value="LexA/Signal peptidase"/>
    <property type="match status" value="1"/>
</dbReference>
<evidence type="ECO:0000256" key="6">
    <source>
        <dbReference type="ARBA" id="ARBA00021755"/>
    </source>
</evidence>
<dbReference type="OMA" id="ILMNEYP"/>